<dbReference type="EC" id="2.4.-.-" evidence="4"/>
<evidence type="ECO:0000313" key="5">
    <source>
        <dbReference type="Proteomes" id="UP000076794"/>
    </source>
</evidence>
<gene>
    <name evidence="4" type="primary">cotSA_2</name>
    <name evidence="4" type="ORF">I598_3210</name>
</gene>
<dbReference type="OrthoDB" id="9810929at2"/>
<dbReference type="Proteomes" id="UP000076794">
    <property type="component" value="Chromosome"/>
</dbReference>
<reference evidence="4 5" key="1">
    <citation type="submission" date="2016-01" db="EMBL/GenBank/DDBJ databases">
        <title>Complete genome sequence of a soil Actinobacterium, Isoptericola dokdonensis DS-3.</title>
        <authorList>
            <person name="Kwon S.-K."/>
            <person name="Kim J.F."/>
        </authorList>
    </citation>
    <scope>NUCLEOTIDE SEQUENCE [LARGE SCALE GENOMIC DNA]</scope>
    <source>
        <strain evidence="4 5">DS-3</strain>
    </source>
</reference>
<sequence>MTARLVHLITPGDHYSPSTGSAVPSVVHGISSAAGRDRSAVLVARGTYADRYDSAETLEYDDVPATGTAARYTRYTDAAAGRVLGVRPTVRRRLRSALAGQSAWTPGVVLAHNLPQAVPLVDRRRHVPVLYAHNDLLRSYSRREAGLVTGNAAAVVCVSEHLAQVTADRLPREGAAKVAVVPNGVDAALFAAPRRPDDGVLDVVFIGRTIPDKGVHVLVDAVTRLDRPDVRLTVVGGAGFAPDAPLTAYEQDLRRRAAAAGDRITFHPFVTRAQVPRVLARADVAVVPSTWPDPCPLTVLEGAASGAAVVASRTGGIPEIAGPGAVLVRPGDVDELAAALEALADDPTELHKRQEAAAAHGARSTWDRTARRLDATLDHLTG</sequence>
<dbReference type="STRING" id="1300344.I598_3210"/>
<dbReference type="Pfam" id="PF13692">
    <property type="entry name" value="Glyco_trans_1_4"/>
    <property type="match status" value="1"/>
</dbReference>
<dbReference type="PATRIC" id="fig|1300344.3.peg.3229"/>
<feature type="domain" description="Glycosyltransferase subfamily 4-like N-terminal" evidence="3">
    <location>
        <begin position="82"/>
        <end position="188"/>
    </location>
</feature>
<dbReference type="PANTHER" id="PTHR12526:SF510">
    <property type="entry name" value="D-INOSITOL 3-PHOSPHATE GLYCOSYLTRANSFERASE"/>
    <property type="match status" value="1"/>
</dbReference>
<keyword evidence="5" id="KW-1185">Reference proteome</keyword>
<dbReference type="SUPFAM" id="SSF53756">
    <property type="entry name" value="UDP-Glycosyltransferase/glycogen phosphorylase"/>
    <property type="match status" value="1"/>
</dbReference>
<dbReference type="Pfam" id="PF13439">
    <property type="entry name" value="Glyco_transf_4"/>
    <property type="match status" value="1"/>
</dbReference>
<evidence type="ECO:0000313" key="4">
    <source>
        <dbReference type="EMBL" id="ANC32720.1"/>
    </source>
</evidence>
<dbReference type="RefSeq" id="WP_068204078.1">
    <property type="nucleotide sequence ID" value="NZ_CP014209.1"/>
</dbReference>
<name>A0A168FY96_9MICO</name>
<dbReference type="AlphaFoldDB" id="A0A168FY96"/>
<dbReference type="CDD" id="cd03801">
    <property type="entry name" value="GT4_PimA-like"/>
    <property type="match status" value="1"/>
</dbReference>
<keyword evidence="1 4" id="KW-0328">Glycosyltransferase</keyword>
<dbReference type="Gene3D" id="3.40.50.2000">
    <property type="entry name" value="Glycogen Phosphorylase B"/>
    <property type="match status" value="2"/>
</dbReference>
<evidence type="ECO:0000259" key="3">
    <source>
        <dbReference type="Pfam" id="PF13439"/>
    </source>
</evidence>
<protein>
    <submittedName>
        <fullName evidence="4">Spore coat protein SA</fullName>
        <ecNumber evidence="4">2.4.-.-</ecNumber>
    </submittedName>
</protein>
<dbReference type="KEGG" id="ido:I598_3210"/>
<evidence type="ECO:0000256" key="2">
    <source>
        <dbReference type="ARBA" id="ARBA00022679"/>
    </source>
</evidence>
<keyword evidence="4" id="KW-0946">Virion</keyword>
<dbReference type="GO" id="GO:0016757">
    <property type="term" value="F:glycosyltransferase activity"/>
    <property type="evidence" value="ECO:0007669"/>
    <property type="project" value="UniProtKB-KW"/>
</dbReference>
<accession>A0A168FY96</accession>
<dbReference type="EMBL" id="CP014209">
    <property type="protein sequence ID" value="ANC32720.1"/>
    <property type="molecule type" value="Genomic_DNA"/>
</dbReference>
<organism evidence="4 5">
    <name type="scientific">Isoptericola dokdonensis DS-3</name>
    <dbReference type="NCBI Taxonomy" id="1300344"/>
    <lineage>
        <taxon>Bacteria</taxon>
        <taxon>Bacillati</taxon>
        <taxon>Actinomycetota</taxon>
        <taxon>Actinomycetes</taxon>
        <taxon>Micrococcales</taxon>
        <taxon>Promicromonosporaceae</taxon>
        <taxon>Isoptericola</taxon>
    </lineage>
</organism>
<keyword evidence="4" id="KW-0167">Capsid protein</keyword>
<dbReference type="InterPro" id="IPR028098">
    <property type="entry name" value="Glyco_trans_4-like_N"/>
</dbReference>
<keyword evidence="2 4" id="KW-0808">Transferase</keyword>
<evidence type="ECO:0000256" key="1">
    <source>
        <dbReference type="ARBA" id="ARBA00022676"/>
    </source>
</evidence>
<dbReference type="PANTHER" id="PTHR12526">
    <property type="entry name" value="GLYCOSYLTRANSFERASE"/>
    <property type="match status" value="1"/>
</dbReference>
<proteinExistence type="predicted"/>